<dbReference type="AlphaFoldDB" id="A0A165BLI3"/>
<dbReference type="GeneID" id="63822138"/>
<proteinExistence type="predicted"/>
<gene>
    <name evidence="1" type="ORF">LAESUDRAFT_664297</name>
</gene>
<sequence>LQPWQSENFIDSITMQFSNQYFTSKRNQHNGAALALAQNVDPFSILARRQGQDCLHLQDNQVGYYE</sequence>
<evidence type="ECO:0000313" key="2">
    <source>
        <dbReference type="Proteomes" id="UP000076871"/>
    </source>
</evidence>
<dbReference type="RefSeq" id="XP_040759012.1">
    <property type="nucleotide sequence ID" value="XM_040905108.1"/>
</dbReference>
<accession>A0A165BLI3</accession>
<feature type="non-terminal residue" evidence="1">
    <location>
        <position position="1"/>
    </location>
</feature>
<keyword evidence="2" id="KW-1185">Reference proteome</keyword>
<reference evidence="1 2" key="1">
    <citation type="journal article" date="2016" name="Mol. Biol. Evol.">
        <title>Comparative Genomics of Early-Diverging Mushroom-Forming Fungi Provides Insights into the Origins of Lignocellulose Decay Capabilities.</title>
        <authorList>
            <person name="Nagy L.G."/>
            <person name="Riley R."/>
            <person name="Tritt A."/>
            <person name="Adam C."/>
            <person name="Daum C."/>
            <person name="Floudas D."/>
            <person name="Sun H."/>
            <person name="Yadav J.S."/>
            <person name="Pangilinan J."/>
            <person name="Larsson K.H."/>
            <person name="Matsuura K."/>
            <person name="Barry K."/>
            <person name="Labutti K."/>
            <person name="Kuo R."/>
            <person name="Ohm R.A."/>
            <person name="Bhattacharya S.S."/>
            <person name="Shirouzu T."/>
            <person name="Yoshinaga Y."/>
            <person name="Martin F.M."/>
            <person name="Grigoriev I.V."/>
            <person name="Hibbett D.S."/>
        </authorList>
    </citation>
    <scope>NUCLEOTIDE SEQUENCE [LARGE SCALE GENOMIC DNA]</scope>
    <source>
        <strain evidence="1 2">93-53</strain>
    </source>
</reference>
<dbReference type="EMBL" id="KV427667">
    <property type="protein sequence ID" value="KZT01272.1"/>
    <property type="molecule type" value="Genomic_DNA"/>
</dbReference>
<dbReference type="Proteomes" id="UP000076871">
    <property type="component" value="Unassembled WGS sequence"/>
</dbReference>
<dbReference type="OrthoDB" id="3267069at2759"/>
<dbReference type="InParanoid" id="A0A165BLI3"/>
<name>A0A165BLI3_9APHY</name>
<evidence type="ECO:0000313" key="1">
    <source>
        <dbReference type="EMBL" id="KZT01272.1"/>
    </source>
</evidence>
<protein>
    <submittedName>
        <fullName evidence="1">Uncharacterized protein</fullName>
    </submittedName>
</protein>
<organism evidence="1 2">
    <name type="scientific">Laetiporus sulphureus 93-53</name>
    <dbReference type="NCBI Taxonomy" id="1314785"/>
    <lineage>
        <taxon>Eukaryota</taxon>
        <taxon>Fungi</taxon>
        <taxon>Dikarya</taxon>
        <taxon>Basidiomycota</taxon>
        <taxon>Agaricomycotina</taxon>
        <taxon>Agaricomycetes</taxon>
        <taxon>Polyporales</taxon>
        <taxon>Laetiporus</taxon>
    </lineage>
</organism>